<proteinExistence type="predicted"/>
<evidence type="ECO:0000313" key="2">
    <source>
        <dbReference type="Proteomes" id="UP000289738"/>
    </source>
</evidence>
<accession>A0A445B075</accession>
<reference evidence="1 2" key="1">
    <citation type="submission" date="2019-01" db="EMBL/GenBank/DDBJ databases">
        <title>Sequencing of cultivated peanut Arachis hypogaea provides insights into genome evolution and oil improvement.</title>
        <authorList>
            <person name="Chen X."/>
        </authorList>
    </citation>
    <scope>NUCLEOTIDE SEQUENCE [LARGE SCALE GENOMIC DNA]</scope>
    <source>
        <strain evidence="2">cv. Fuhuasheng</strain>
        <tissue evidence="1">Leaves</tissue>
    </source>
</reference>
<dbReference type="Proteomes" id="UP000289738">
    <property type="component" value="Chromosome B01"/>
</dbReference>
<gene>
    <name evidence="1" type="ORF">Ahy_B01g057024</name>
</gene>
<evidence type="ECO:0000313" key="1">
    <source>
        <dbReference type="EMBL" id="RYR32040.1"/>
    </source>
</evidence>
<keyword evidence="2" id="KW-1185">Reference proteome</keyword>
<dbReference type="EMBL" id="SDMP01000011">
    <property type="protein sequence ID" value="RYR32040.1"/>
    <property type="molecule type" value="Genomic_DNA"/>
</dbReference>
<comment type="caution">
    <text evidence="1">The sequence shown here is derived from an EMBL/GenBank/DDBJ whole genome shotgun (WGS) entry which is preliminary data.</text>
</comment>
<protein>
    <submittedName>
        <fullName evidence="1">Uncharacterized protein</fullName>
    </submittedName>
</protein>
<sequence>MTQNNTSEMPKDEKVEEEITLKLLPLKRQQGTTFAFLNCVKLEEESCFTILKDAIVRAEAQQPSPRLEESKNEEFIVVDYGDGFLSEHDVSVGKASSMSFNKSRHYHAKYSEEYADSHPLKERDAGFFSRNSAHQRD</sequence>
<name>A0A445B075_ARAHY</name>
<dbReference type="AlphaFoldDB" id="A0A445B075"/>
<organism evidence="1 2">
    <name type="scientific">Arachis hypogaea</name>
    <name type="common">Peanut</name>
    <dbReference type="NCBI Taxonomy" id="3818"/>
    <lineage>
        <taxon>Eukaryota</taxon>
        <taxon>Viridiplantae</taxon>
        <taxon>Streptophyta</taxon>
        <taxon>Embryophyta</taxon>
        <taxon>Tracheophyta</taxon>
        <taxon>Spermatophyta</taxon>
        <taxon>Magnoliopsida</taxon>
        <taxon>eudicotyledons</taxon>
        <taxon>Gunneridae</taxon>
        <taxon>Pentapetalae</taxon>
        <taxon>rosids</taxon>
        <taxon>fabids</taxon>
        <taxon>Fabales</taxon>
        <taxon>Fabaceae</taxon>
        <taxon>Papilionoideae</taxon>
        <taxon>50 kb inversion clade</taxon>
        <taxon>dalbergioids sensu lato</taxon>
        <taxon>Dalbergieae</taxon>
        <taxon>Pterocarpus clade</taxon>
        <taxon>Arachis</taxon>
    </lineage>
</organism>